<organism evidence="2 3">
    <name type="scientific">Paenibacillus cisolokensis</name>
    <dbReference type="NCBI Taxonomy" id="1658519"/>
    <lineage>
        <taxon>Bacteria</taxon>
        <taxon>Bacillati</taxon>
        <taxon>Bacillota</taxon>
        <taxon>Bacilli</taxon>
        <taxon>Bacillales</taxon>
        <taxon>Paenibacillaceae</taxon>
        <taxon>Paenibacillus</taxon>
    </lineage>
</organism>
<keyword evidence="1" id="KW-0472">Membrane</keyword>
<dbReference type="RefSeq" id="WP_213528837.1">
    <property type="nucleotide sequence ID" value="NZ_BOVJ01000071.1"/>
</dbReference>
<keyword evidence="1" id="KW-0812">Transmembrane</keyword>
<proteinExistence type="predicted"/>
<gene>
    <name evidence="2" type="ORF">PACILC2_23670</name>
</gene>
<sequence length="179" mass="19744">MNSKLRIVPIMLTAVLSAGLLFGGWFLYKQVVVAGPLEEALREMPGVVSGNPVIDADHVNVHLKLAPDADLREVYERIVTQGATAIGDRKVRLFIEDSEDAGLETIWSTVLFDVAEAMETRRYSKIPAALKELEQAYPGFKASTEIDADNVYITMRRGDAVKHVVLPRIPDTLGVWPNA</sequence>
<evidence type="ECO:0000313" key="2">
    <source>
        <dbReference type="EMBL" id="GIQ63799.1"/>
    </source>
</evidence>
<accession>A0ABQ4N6L7</accession>
<dbReference type="EMBL" id="BOVJ01000071">
    <property type="protein sequence ID" value="GIQ63799.1"/>
    <property type="molecule type" value="Genomic_DNA"/>
</dbReference>
<keyword evidence="1" id="KW-1133">Transmembrane helix</keyword>
<comment type="caution">
    <text evidence="2">The sequence shown here is derived from an EMBL/GenBank/DDBJ whole genome shotgun (WGS) entry which is preliminary data.</text>
</comment>
<keyword evidence="3" id="KW-1185">Reference proteome</keyword>
<evidence type="ECO:0000256" key="1">
    <source>
        <dbReference type="SAM" id="Phobius"/>
    </source>
</evidence>
<reference evidence="2 3" key="1">
    <citation type="submission" date="2021-04" db="EMBL/GenBank/DDBJ databases">
        <title>Draft genome sequence of Paenibacillus cisolokensis, LC2-13A.</title>
        <authorList>
            <person name="Uke A."/>
            <person name="Chhe C."/>
            <person name="Baramee S."/>
            <person name="Kosugi A."/>
        </authorList>
    </citation>
    <scope>NUCLEOTIDE SEQUENCE [LARGE SCALE GENOMIC DNA]</scope>
    <source>
        <strain evidence="2 3">LC2-13A</strain>
    </source>
</reference>
<name>A0ABQ4N6L7_9BACL</name>
<evidence type="ECO:0008006" key="4">
    <source>
        <dbReference type="Google" id="ProtNLM"/>
    </source>
</evidence>
<protein>
    <recommendedName>
        <fullName evidence="4">Quinolinate synthase</fullName>
    </recommendedName>
</protein>
<evidence type="ECO:0000313" key="3">
    <source>
        <dbReference type="Proteomes" id="UP000680304"/>
    </source>
</evidence>
<feature type="transmembrane region" description="Helical" evidence="1">
    <location>
        <begin position="7"/>
        <end position="28"/>
    </location>
</feature>
<dbReference type="Proteomes" id="UP000680304">
    <property type="component" value="Unassembled WGS sequence"/>
</dbReference>